<keyword evidence="2 5" id="KW-0812">Transmembrane</keyword>
<protein>
    <submittedName>
        <fullName evidence="6">MFS transporter</fullName>
    </submittedName>
</protein>
<accession>A0A7K1KX45</accession>
<dbReference type="InterPro" id="IPR036259">
    <property type="entry name" value="MFS_trans_sf"/>
</dbReference>
<feature type="transmembrane region" description="Helical" evidence="5">
    <location>
        <begin position="240"/>
        <end position="260"/>
    </location>
</feature>
<feature type="transmembrane region" description="Helical" evidence="5">
    <location>
        <begin position="305"/>
        <end position="323"/>
    </location>
</feature>
<keyword evidence="3 5" id="KW-1133">Transmembrane helix</keyword>
<feature type="transmembrane region" description="Helical" evidence="5">
    <location>
        <begin position="176"/>
        <end position="195"/>
    </location>
</feature>
<dbReference type="SUPFAM" id="SSF103473">
    <property type="entry name" value="MFS general substrate transporter"/>
    <property type="match status" value="1"/>
</dbReference>
<dbReference type="AlphaFoldDB" id="A0A7K1KX45"/>
<evidence type="ECO:0000256" key="3">
    <source>
        <dbReference type="ARBA" id="ARBA00022989"/>
    </source>
</evidence>
<evidence type="ECO:0000313" key="7">
    <source>
        <dbReference type="Proteomes" id="UP000432015"/>
    </source>
</evidence>
<comment type="subcellular location">
    <subcellularLocation>
        <location evidence="1">Membrane</location>
        <topology evidence="1">Multi-pass membrane protein</topology>
    </subcellularLocation>
</comment>
<organism evidence="6 7">
    <name type="scientific">Actinomadura litoris</name>
    <dbReference type="NCBI Taxonomy" id="2678616"/>
    <lineage>
        <taxon>Bacteria</taxon>
        <taxon>Bacillati</taxon>
        <taxon>Actinomycetota</taxon>
        <taxon>Actinomycetes</taxon>
        <taxon>Streptosporangiales</taxon>
        <taxon>Thermomonosporaceae</taxon>
        <taxon>Actinomadura</taxon>
    </lineage>
</organism>
<evidence type="ECO:0000256" key="5">
    <source>
        <dbReference type="SAM" id="Phobius"/>
    </source>
</evidence>
<evidence type="ECO:0000256" key="1">
    <source>
        <dbReference type="ARBA" id="ARBA00004141"/>
    </source>
</evidence>
<dbReference type="Pfam" id="PF07690">
    <property type="entry name" value="MFS_1"/>
    <property type="match status" value="1"/>
</dbReference>
<dbReference type="PANTHER" id="PTHR23514">
    <property type="entry name" value="BYPASS OF STOP CODON PROTEIN 6"/>
    <property type="match status" value="1"/>
</dbReference>
<gene>
    <name evidence="6" type="ORF">GNZ18_09235</name>
</gene>
<sequence>MPRQGVVALGKWWQRPRQTDLGVAMTHTQELPTRTAPPPPAAPGALWAARAPFLATGLVLAGFFVRVPSLKMAFGLSDGRLGLLLTLPVLSGLAAMQLTGRLVARFGSAPIVRLTMAGLPISLLCVATSGGQTCLALALLLFGALDGLVDVSMNAHAITVERTLDRRVMNSCHASWSIGAAAGSILGGLAIKAGLSLTEHFLIVALVLVAFTAATGPYMLSSRTDRVAEPARRSGWTPRILMFGAVGTIVLVCSGVMGNWSGVFLHDELGMSLAAASLGYIFFSTFETGGRLVGDRLQTRFGAPLLVRCGGALAITGLATVVVSPLPVLAVAGFAIFGLGLSVLLPIIFSTVGHNAADSEGAASALAKVSTLTYTGLLIGPMAVGLIAEKTSLTTTLAGLLALLTTTLALSLRLFPRT</sequence>
<evidence type="ECO:0000313" key="6">
    <source>
        <dbReference type="EMBL" id="MUN36778.1"/>
    </source>
</evidence>
<evidence type="ECO:0000256" key="4">
    <source>
        <dbReference type="ARBA" id="ARBA00023136"/>
    </source>
</evidence>
<dbReference type="CDD" id="cd17393">
    <property type="entry name" value="MFS_MosC_like"/>
    <property type="match status" value="1"/>
</dbReference>
<dbReference type="PANTHER" id="PTHR23514:SF13">
    <property type="entry name" value="INNER MEMBRANE PROTEIN YBJJ"/>
    <property type="match status" value="1"/>
</dbReference>
<evidence type="ECO:0000256" key="2">
    <source>
        <dbReference type="ARBA" id="ARBA00022692"/>
    </source>
</evidence>
<dbReference type="EMBL" id="WOFH01000003">
    <property type="protein sequence ID" value="MUN36778.1"/>
    <property type="molecule type" value="Genomic_DNA"/>
</dbReference>
<keyword evidence="4 5" id="KW-0472">Membrane</keyword>
<feature type="transmembrane region" description="Helical" evidence="5">
    <location>
        <begin position="81"/>
        <end position="99"/>
    </location>
</feature>
<dbReference type="InterPro" id="IPR011701">
    <property type="entry name" value="MFS"/>
</dbReference>
<feature type="transmembrane region" description="Helical" evidence="5">
    <location>
        <begin position="393"/>
        <end position="415"/>
    </location>
</feature>
<dbReference type="GO" id="GO:0022857">
    <property type="term" value="F:transmembrane transporter activity"/>
    <property type="evidence" value="ECO:0007669"/>
    <property type="project" value="InterPro"/>
</dbReference>
<feature type="transmembrane region" description="Helical" evidence="5">
    <location>
        <begin position="201"/>
        <end position="220"/>
    </location>
</feature>
<reference evidence="6 7" key="1">
    <citation type="submission" date="2019-11" db="EMBL/GenBank/DDBJ databases">
        <authorList>
            <person name="Cao P."/>
        </authorList>
    </citation>
    <scope>NUCLEOTIDE SEQUENCE [LARGE SCALE GENOMIC DNA]</scope>
    <source>
        <strain evidence="6 7">NEAU-AAG5</strain>
    </source>
</reference>
<feature type="transmembrane region" description="Helical" evidence="5">
    <location>
        <begin position="272"/>
        <end position="293"/>
    </location>
</feature>
<dbReference type="InterPro" id="IPR051788">
    <property type="entry name" value="MFS_Transporter"/>
</dbReference>
<comment type="caution">
    <text evidence="6">The sequence shown here is derived from an EMBL/GenBank/DDBJ whole genome shotgun (WGS) entry which is preliminary data.</text>
</comment>
<name>A0A7K1KX45_9ACTN</name>
<keyword evidence="7" id="KW-1185">Reference proteome</keyword>
<dbReference type="Proteomes" id="UP000432015">
    <property type="component" value="Unassembled WGS sequence"/>
</dbReference>
<feature type="transmembrane region" description="Helical" evidence="5">
    <location>
        <begin position="119"/>
        <end position="145"/>
    </location>
</feature>
<proteinExistence type="predicted"/>
<feature type="transmembrane region" description="Helical" evidence="5">
    <location>
        <begin position="365"/>
        <end position="387"/>
    </location>
</feature>
<dbReference type="GO" id="GO:0016020">
    <property type="term" value="C:membrane"/>
    <property type="evidence" value="ECO:0007669"/>
    <property type="project" value="UniProtKB-SubCell"/>
</dbReference>
<dbReference type="Gene3D" id="1.20.1250.20">
    <property type="entry name" value="MFS general substrate transporter like domains"/>
    <property type="match status" value="2"/>
</dbReference>
<feature type="transmembrane region" description="Helical" evidence="5">
    <location>
        <begin position="47"/>
        <end position="69"/>
    </location>
</feature>
<feature type="transmembrane region" description="Helical" evidence="5">
    <location>
        <begin position="329"/>
        <end position="353"/>
    </location>
</feature>